<evidence type="ECO:0000256" key="7">
    <source>
        <dbReference type="ARBA" id="ARBA00023128"/>
    </source>
</evidence>
<dbReference type="OrthoDB" id="436405at2759"/>
<evidence type="ECO:0000256" key="3">
    <source>
        <dbReference type="ARBA" id="ARBA00020726"/>
    </source>
</evidence>
<dbReference type="GO" id="GO:0005744">
    <property type="term" value="C:TIM23 mitochondrial import inner membrane translocase complex"/>
    <property type="evidence" value="ECO:0007669"/>
    <property type="project" value="UniProtKB-UniRule"/>
</dbReference>
<keyword evidence="12" id="KW-1185">Reference proteome</keyword>
<keyword evidence="9" id="KW-0999">Mitochondrion inner membrane</keyword>
<evidence type="ECO:0000313" key="11">
    <source>
        <dbReference type="EMBL" id="KAJ2844011.1"/>
    </source>
</evidence>
<evidence type="ECO:0000313" key="12">
    <source>
        <dbReference type="Proteomes" id="UP001139887"/>
    </source>
</evidence>
<dbReference type="InterPro" id="IPR038552">
    <property type="entry name" value="Tim21_IMS_sf"/>
</dbReference>
<keyword evidence="6" id="KW-1133">Transmembrane helix</keyword>
<comment type="similarity">
    <text evidence="2 9">Belongs to the TIM21 family.</text>
</comment>
<feature type="compositionally biased region" description="Low complexity" evidence="10">
    <location>
        <begin position="317"/>
        <end position="335"/>
    </location>
</feature>
<name>A0A9W8LVG1_9FUNG</name>
<evidence type="ECO:0000256" key="5">
    <source>
        <dbReference type="ARBA" id="ARBA00022946"/>
    </source>
</evidence>
<feature type="non-terminal residue" evidence="11">
    <location>
        <position position="1"/>
    </location>
</feature>
<comment type="subcellular location">
    <subcellularLocation>
        <location evidence="9">Mitochondrion inner membrane</location>
        <topology evidence="9">Single-pass membrane protein</topology>
    </subcellularLocation>
    <subcellularLocation>
        <location evidence="1">Mitochondrion membrane</location>
        <topology evidence="1">Single-pass membrane protein</topology>
    </subcellularLocation>
</comment>
<keyword evidence="4" id="KW-0812">Transmembrane</keyword>
<reference evidence="11" key="1">
    <citation type="submission" date="2022-07" db="EMBL/GenBank/DDBJ databases">
        <title>Phylogenomic reconstructions and comparative analyses of Kickxellomycotina fungi.</title>
        <authorList>
            <person name="Reynolds N.K."/>
            <person name="Stajich J.E."/>
            <person name="Barry K."/>
            <person name="Grigoriev I.V."/>
            <person name="Crous P."/>
            <person name="Smith M.E."/>
        </authorList>
    </citation>
    <scope>NUCLEOTIDE SEQUENCE</scope>
    <source>
        <strain evidence="11">NRRL 1566</strain>
    </source>
</reference>
<keyword evidence="5" id="KW-0809">Transit peptide</keyword>
<dbReference type="PANTHER" id="PTHR13032">
    <property type="entry name" value="MITOCHONDRIAL IMPORT INNER MEMBRANE TRANSLOCASE SUBUNIT TIM21"/>
    <property type="match status" value="1"/>
</dbReference>
<protein>
    <recommendedName>
        <fullName evidence="3 9">Mitochondrial import inner membrane translocase subunit Tim21</fullName>
    </recommendedName>
</protein>
<feature type="region of interest" description="Disordered" evidence="10">
    <location>
        <begin position="298"/>
        <end position="335"/>
    </location>
</feature>
<dbReference type="Proteomes" id="UP001139887">
    <property type="component" value="Unassembled WGS sequence"/>
</dbReference>
<organism evidence="11 12">
    <name type="scientific">Coemansia brasiliensis</name>
    <dbReference type="NCBI Taxonomy" id="2650707"/>
    <lineage>
        <taxon>Eukaryota</taxon>
        <taxon>Fungi</taxon>
        <taxon>Fungi incertae sedis</taxon>
        <taxon>Zoopagomycota</taxon>
        <taxon>Kickxellomycotina</taxon>
        <taxon>Kickxellomycetes</taxon>
        <taxon>Kickxellales</taxon>
        <taxon>Kickxellaceae</taxon>
        <taxon>Coemansia</taxon>
    </lineage>
</organism>
<keyword evidence="9" id="KW-0811">Translocation</keyword>
<dbReference type="Pfam" id="PF08294">
    <property type="entry name" value="TIM21"/>
    <property type="match status" value="1"/>
</dbReference>
<dbReference type="Gene3D" id="3.10.450.320">
    <property type="entry name" value="Mitochondrial import inner membrane translocase subunit Tim21"/>
    <property type="match status" value="1"/>
</dbReference>
<evidence type="ECO:0000256" key="6">
    <source>
        <dbReference type="ARBA" id="ARBA00022989"/>
    </source>
</evidence>
<keyword evidence="7 9" id="KW-0496">Mitochondrion</keyword>
<keyword evidence="8" id="KW-0472">Membrane</keyword>
<evidence type="ECO:0000256" key="1">
    <source>
        <dbReference type="ARBA" id="ARBA00004304"/>
    </source>
</evidence>
<dbReference type="GO" id="GO:0030150">
    <property type="term" value="P:protein import into mitochondrial matrix"/>
    <property type="evidence" value="ECO:0007669"/>
    <property type="project" value="UniProtKB-UniRule"/>
</dbReference>
<evidence type="ECO:0000256" key="2">
    <source>
        <dbReference type="ARBA" id="ARBA00010867"/>
    </source>
</evidence>
<comment type="function">
    <text evidence="9">Essential component of the TIM23 complex, a complex that mediates the translocation of transit peptide-containing proteins across the mitochondrial inner membrane.</text>
</comment>
<dbReference type="InterPro" id="IPR013261">
    <property type="entry name" value="Tim21"/>
</dbReference>
<evidence type="ECO:0000256" key="4">
    <source>
        <dbReference type="ARBA" id="ARBA00022692"/>
    </source>
</evidence>
<proteinExistence type="inferred from homology"/>
<evidence type="ECO:0000256" key="10">
    <source>
        <dbReference type="SAM" id="MobiDB-lite"/>
    </source>
</evidence>
<evidence type="ECO:0000256" key="8">
    <source>
        <dbReference type="ARBA" id="ARBA00023136"/>
    </source>
</evidence>
<comment type="subunit">
    <text evidence="9">Component of the TIM23 complex.</text>
</comment>
<comment type="caution">
    <text evidence="11">The sequence shown here is derived from an EMBL/GenBank/DDBJ whole genome shotgun (WGS) entry which is preliminary data.</text>
</comment>
<keyword evidence="9" id="KW-0813">Transport</keyword>
<dbReference type="AlphaFoldDB" id="A0A9W8LVG1"/>
<accession>A0A9W8LVG1</accession>
<gene>
    <name evidence="11" type="primary">TIM21</name>
    <name evidence="11" type="ORF">IWW36_005346</name>
</gene>
<sequence length="335" mass="37003">MFSNRLLLKFHTCRLATRHTQLAKRRITFNKIQQRSKFTFASNSRAAQVASTAGNALLVGSVVTLFGYIGYTLYGNLIADNGVTRVYNQSLDLVRAHPQIREIFGTNVKGFGEPTHGQRQRQRAISHQNYVDEKGRQRLYLQYYIQEPKTQLLGVVKVDMAESATLKKWDFNLIAVDLFAQDGSARGRIDVLVTDEFAHEVKEQQAERRNQVFSKSNRAVSPQFVSLAALVALASASNAAATEPKSPGSFEMITPAEIEDAKPNLAVKPNKNKLAAFMASYLGHPVYEAAQPTQVDISLPSDFTLPPGESPEESPEESSSSVNITTTHTSTVIVT</sequence>
<dbReference type="PANTHER" id="PTHR13032:SF6">
    <property type="entry name" value="MITOCHONDRIAL IMPORT INNER MEMBRANE TRANSLOCASE SUBUNIT TIM21"/>
    <property type="match status" value="1"/>
</dbReference>
<keyword evidence="9" id="KW-0653">Protein transport</keyword>
<dbReference type="EMBL" id="JANBUW010001220">
    <property type="protein sequence ID" value="KAJ2844011.1"/>
    <property type="molecule type" value="Genomic_DNA"/>
</dbReference>
<evidence type="ECO:0000256" key="9">
    <source>
        <dbReference type="RuleBase" id="RU367142"/>
    </source>
</evidence>